<gene>
    <name evidence="1" type="ORF">JYE49_03035</name>
</gene>
<dbReference type="Proteomes" id="UP000682782">
    <property type="component" value="Chromosome"/>
</dbReference>
<keyword evidence="2" id="KW-1185">Reference proteome</keyword>
<evidence type="ECO:0000313" key="1">
    <source>
        <dbReference type="EMBL" id="QUC67694.1"/>
    </source>
</evidence>
<dbReference type="EMBL" id="CP068393">
    <property type="protein sequence ID" value="QUC67694.1"/>
    <property type="molecule type" value="Genomic_DNA"/>
</dbReference>
<accession>A0AC61N281</accession>
<organism evidence="1 2">
    <name type="scientific">Aristaeella hokkaidonensis</name>
    <dbReference type="NCBI Taxonomy" id="3046382"/>
    <lineage>
        <taxon>Bacteria</taxon>
        <taxon>Bacillati</taxon>
        <taxon>Bacillota</taxon>
        <taxon>Clostridia</taxon>
        <taxon>Eubacteriales</taxon>
        <taxon>Aristaeellaceae</taxon>
        <taxon>Aristaeella</taxon>
    </lineage>
</organism>
<name>A0AC61N281_9FIRM</name>
<evidence type="ECO:0000313" key="2">
    <source>
        <dbReference type="Proteomes" id="UP000682782"/>
    </source>
</evidence>
<protein>
    <submittedName>
        <fullName evidence="1">L,D-transpeptidase</fullName>
    </submittedName>
</protein>
<reference evidence="1" key="1">
    <citation type="submission" date="2021-01" db="EMBL/GenBank/DDBJ databases">
        <title>Complete genome sequence of Clostridiales bacterium R-7.</title>
        <authorList>
            <person name="Mahoney-Kurpe S.C."/>
            <person name="Palevich N."/>
            <person name="Koike S."/>
            <person name="Moon C.D."/>
            <person name="Attwood G.T."/>
        </authorList>
    </citation>
    <scope>NUCLEOTIDE SEQUENCE</scope>
    <source>
        <strain evidence="1">R-7</strain>
    </source>
</reference>
<proteinExistence type="predicted"/>
<sequence>MKIKSLFCLLSVLVLLGTGIPAIAEDEMEYEEEEGWLDLDEGTASETADEPAEEPADAGTTGIFTPSYGSEYTKDIGSSYWTTPMDISNEQAVWDMLMEPITVVDLGKIKGKSRSQLTKMQTYLYQEPDEKSKILGEVSNLSQGVRVIENLDNGWSLVECYSSSFFSKPATKTKAWNILVSGYIPTKYLKQVQPTSRLALVVDKLAQRLYVFQEGKMIATLLCSTGLVQWNGSKYQPYNETRSGEFLLINMTGQLTSDRLICSYAIRFNGGDEVHEVPHQENRDGSNNYKSTEPKLGTKCSHGCIRVQRLKTPDGINMAWIYNLVNSENLCGKVKVVIWEDWQGRQLPIPDPDTKLYYNPNGGSYYHSEDHCTNGKGITFTEFSYSQLDEEPYSHLEACPNCAPARRLKEIQEINELYAEGGDHEELLNSLRQDYYDYLKN</sequence>